<dbReference type="Proteomes" id="UP000073601">
    <property type="component" value="Unassembled WGS sequence"/>
</dbReference>
<keyword evidence="3" id="KW-1185">Reference proteome</keyword>
<dbReference type="RefSeq" id="WP_062712937.1">
    <property type="nucleotide sequence ID" value="NZ_CAWRCI010000041.1"/>
</dbReference>
<sequence length="578" mass="60479">MKNKLLSIACFSIAFLATSIVNAKDGYEVWASDQSNSISDAAGVGVKGSYLWIWDSKDIEAQLSGYGDAKPIGCGKNNNGQSVNNAGPCDLLDIFPQDLMEFNAFGNPTGNRLSDLNGFGRLHGVIADPQNRYVTANIFAPSGGYVGIIDTRTKGAVALFRVTGTNDGGNVGTRSVHMSFWDASGSAIIIANLNGKVLERINIIRNESGKIKQALFNRSASLGVGKSMSVTVPATYFSGKNQQGNKLIGGIVGDYSEADFGDLTPNGYCKENGCLSGFDGTFGGRPNNVIICPITSKNNNLYITLGGGGLLIAKANTTPMMIVGEYGNEAVNGAGCGGVGVGTDMWINGGVSASNAGATQSTFSMYTIDDTEFSASANSENTPMPTEVFKDPTNTKTNGNVNGINLVNQTGQLPDVTTRRDAHGAVATTDGNYVHNVDRIQNVVEVFNATTFERTTYDLTSYDGQGSGIGPCAAKSVDDDEGLPINDPTPDLLDATPDGKYLMVALRGPRPVSVGHSAQGSCPGVGIIEVLNDGESGRLLGVLRSTNTVDNSMAPAPGGYPYSGREHSDVHGAIVVRK</sequence>
<evidence type="ECO:0000256" key="1">
    <source>
        <dbReference type="SAM" id="SignalP"/>
    </source>
</evidence>
<dbReference type="EMBL" id="FIZY01000041">
    <property type="protein sequence ID" value="CZF85663.1"/>
    <property type="molecule type" value="Genomic_DNA"/>
</dbReference>
<name>A0A128FFU6_9GAMM</name>
<reference evidence="3" key="1">
    <citation type="submission" date="2016-02" db="EMBL/GenBank/DDBJ databases">
        <authorList>
            <person name="Rodrigo-Torres Lidia"/>
            <person name="Arahal R.David."/>
        </authorList>
    </citation>
    <scope>NUCLEOTIDE SEQUENCE [LARGE SCALE GENOMIC DNA]</scope>
    <source>
        <strain evidence="3">CECT 8713</strain>
    </source>
</reference>
<feature type="signal peptide" evidence="1">
    <location>
        <begin position="1"/>
        <end position="23"/>
    </location>
</feature>
<feature type="chain" id="PRO_5007282404" evidence="1">
    <location>
        <begin position="24"/>
        <end position="578"/>
    </location>
</feature>
<keyword evidence="1" id="KW-0732">Signal</keyword>
<accession>A0A128FFU6</accession>
<proteinExistence type="predicted"/>
<dbReference type="OrthoDB" id="9770071at2"/>
<organism evidence="2 3">
    <name type="scientific">Grimontia marina</name>
    <dbReference type="NCBI Taxonomy" id="646534"/>
    <lineage>
        <taxon>Bacteria</taxon>
        <taxon>Pseudomonadati</taxon>
        <taxon>Pseudomonadota</taxon>
        <taxon>Gammaproteobacteria</taxon>
        <taxon>Vibrionales</taxon>
        <taxon>Vibrionaceae</taxon>
        <taxon>Grimontia</taxon>
    </lineage>
</organism>
<dbReference type="AlphaFoldDB" id="A0A128FFU6"/>
<evidence type="ECO:0000313" key="2">
    <source>
        <dbReference type="EMBL" id="CZF85663.1"/>
    </source>
</evidence>
<gene>
    <name evidence="2" type="ORF">GMA8713_03701</name>
</gene>
<evidence type="ECO:0000313" key="3">
    <source>
        <dbReference type="Proteomes" id="UP000073601"/>
    </source>
</evidence>
<protein>
    <submittedName>
        <fullName evidence="2">Uncharacterized protein</fullName>
    </submittedName>
</protein>